<evidence type="ECO:0000256" key="1">
    <source>
        <dbReference type="ARBA" id="ARBA00006484"/>
    </source>
</evidence>
<organism evidence="4 5">
    <name type="scientific">Falsiroseomonas stagni DSM 19981</name>
    <dbReference type="NCBI Taxonomy" id="1123062"/>
    <lineage>
        <taxon>Bacteria</taxon>
        <taxon>Pseudomonadati</taxon>
        <taxon>Pseudomonadota</taxon>
        <taxon>Alphaproteobacteria</taxon>
        <taxon>Acetobacterales</taxon>
        <taxon>Roseomonadaceae</taxon>
        <taxon>Falsiroseomonas</taxon>
    </lineage>
</organism>
<dbReference type="AlphaFoldDB" id="A0A1I3Z2X1"/>
<keyword evidence="5" id="KW-1185">Reference proteome</keyword>
<sequence length="263" mass="26903">MSVLPKVSLAGRCLLVTGGTQGIGEACALAAAEAGARAVCITGRNAKRGASVVAALRALGSQAHFVAADLSDADATAGIVAQAEAALGLVDGLVNAAGLTDRGTILGTDIALWDRLFAINARAPFILTQAVARRLVAEKRSGTIVNVITMSSHGGQPFLTGYSSSKGALAVLTKNTALGLRPHRIRVNGINLGWADTPGEHVIQQKDGNPPDWLDRAAPAQPFGRLVSAPDVAGLATYLLSDASGIVTGSLIDFDQNVMGAYE</sequence>
<dbReference type="PRINTS" id="PR00080">
    <property type="entry name" value="SDRFAMILY"/>
</dbReference>
<dbReference type="NCBIfam" id="NF004847">
    <property type="entry name" value="PRK06198.1"/>
    <property type="match status" value="1"/>
</dbReference>
<dbReference type="InterPro" id="IPR002347">
    <property type="entry name" value="SDR_fam"/>
</dbReference>
<dbReference type="PANTHER" id="PTHR43975">
    <property type="entry name" value="ZGC:101858"/>
    <property type="match status" value="1"/>
</dbReference>
<dbReference type="Gene3D" id="3.40.50.720">
    <property type="entry name" value="NAD(P)-binding Rossmann-like Domain"/>
    <property type="match status" value="1"/>
</dbReference>
<dbReference type="SMART" id="SM00822">
    <property type="entry name" value="PKS_KR"/>
    <property type="match status" value="1"/>
</dbReference>
<proteinExistence type="inferred from homology"/>
<dbReference type="SUPFAM" id="SSF51735">
    <property type="entry name" value="NAD(P)-binding Rossmann-fold domains"/>
    <property type="match status" value="1"/>
</dbReference>
<dbReference type="CDD" id="cd05233">
    <property type="entry name" value="SDR_c"/>
    <property type="match status" value="1"/>
</dbReference>
<dbReference type="FunFam" id="3.40.50.720:FF:000084">
    <property type="entry name" value="Short-chain dehydrogenase reductase"/>
    <property type="match status" value="1"/>
</dbReference>
<evidence type="ECO:0000313" key="4">
    <source>
        <dbReference type="EMBL" id="SFK38357.1"/>
    </source>
</evidence>
<dbReference type="InterPro" id="IPR057326">
    <property type="entry name" value="KR_dom"/>
</dbReference>
<protein>
    <submittedName>
        <fullName evidence="4">NAD(P)-dependent dehydrogenase, short-chain alcohol dehydrogenase family</fullName>
    </submittedName>
</protein>
<dbReference type="RefSeq" id="WP_092957866.1">
    <property type="nucleotide sequence ID" value="NZ_FOSQ01000002.1"/>
</dbReference>
<feature type="domain" description="Ketoreductase" evidence="3">
    <location>
        <begin position="12"/>
        <end position="197"/>
    </location>
</feature>
<evidence type="ECO:0000259" key="3">
    <source>
        <dbReference type="SMART" id="SM00822"/>
    </source>
</evidence>
<dbReference type="Pfam" id="PF00106">
    <property type="entry name" value="adh_short"/>
    <property type="match status" value="1"/>
</dbReference>
<dbReference type="OrthoDB" id="9789398at2"/>
<dbReference type="STRING" id="1123062.SAMN02745775_10292"/>
<reference evidence="4 5" key="1">
    <citation type="submission" date="2016-10" db="EMBL/GenBank/DDBJ databases">
        <authorList>
            <person name="de Groot N.N."/>
        </authorList>
    </citation>
    <scope>NUCLEOTIDE SEQUENCE [LARGE SCALE GENOMIC DNA]</scope>
    <source>
        <strain evidence="4 5">DSM 19981</strain>
    </source>
</reference>
<dbReference type="EMBL" id="FOSQ01000002">
    <property type="protein sequence ID" value="SFK38357.1"/>
    <property type="molecule type" value="Genomic_DNA"/>
</dbReference>
<gene>
    <name evidence="4" type="ORF">SAMN02745775_10292</name>
</gene>
<dbReference type="InterPro" id="IPR036291">
    <property type="entry name" value="NAD(P)-bd_dom_sf"/>
</dbReference>
<evidence type="ECO:0000313" key="5">
    <source>
        <dbReference type="Proteomes" id="UP000199473"/>
    </source>
</evidence>
<comment type="similarity">
    <text evidence="1 2">Belongs to the short-chain dehydrogenases/reductases (SDR) family.</text>
</comment>
<name>A0A1I3Z2X1_9PROT</name>
<dbReference type="PANTHER" id="PTHR43975:SF2">
    <property type="entry name" value="EG:BACR7A4.14 PROTEIN-RELATED"/>
    <property type="match status" value="1"/>
</dbReference>
<evidence type="ECO:0000256" key="2">
    <source>
        <dbReference type="RuleBase" id="RU000363"/>
    </source>
</evidence>
<dbReference type="PRINTS" id="PR00081">
    <property type="entry name" value="GDHRDH"/>
</dbReference>
<dbReference type="Proteomes" id="UP000199473">
    <property type="component" value="Unassembled WGS sequence"/>
</dbReference>
<accession>A0A1I3Z2X1</accession>